<protein>
    <submittedName>
        <fullName evidence="2">NERD domain-containing protein</fullName>
    </submittedName>
</protein>
<proteinExistence type="predicted"/>
<dbReference type="EMBL" id="JAGYPE010000011">
    <property type="protein sequence ID" value="MBS4188352.1"/>
    <property type="molecule type" value="Genomic_DNA"/>
</dbReference>
<dbReference type="PROSITE" id="PS50965">
    <property type="entry name" value="NERD"/>
    <property type="match status" value="1"/>
</dbReference>
<evidence type="ECO:0000313" key="2">
    <source>
        <dbReference type="EMBL" id="MBS4188352.1"/>
    </source>
</evidence>
<dbReference type="InterPro" id="IPR011528">
    <property type="entry name" value="NERD"/>
</dbReference>
<feature type="domain" description="NERD" evidence="1">
    <location>
        <begin position="41"/>
        <end position="151"/>
    </location>
</feature>
<accession>A0A942T8N1</accession>
<gene>
    <name evidence="2" type="ORF">KHB02_44075</name>
</gene>
<comment type="caution">
    <text evidence="2">The sequence shown here is derived from an EMBL/GenBank/DDBJ whole genome shotgun (WGS) entry which is preliminary data.</text>
</comment>
<evidence type="ECO:0000259" key="1">
    <source>
        <dbReference type="PROSITE" id="PS50965"/>
    </source>
</evidence>
<sequence>MWSDVNLKPLAESKRFKIYRFLNTRMELLPDDRWNYQKLKSGFEGELFFQSLTDKLQCNCYVLNDLLFELNGTTFQIDSLIIFQDIISLNEVKNFRGDFFYQDGKFYDSNGKERKDPLVQLENCESMFRQLLEKLGFKFTVIGKVVHVNPEFTLYQVPLKVPIIFPTQLNTYMRKLEAAPAALNSKHRKLVEKLLSLHLAENPYAKLPDYEYGKMRKGLTCGICCSFQVSVNGQQCVCGDCGHEEKVESAVLRHVEELRLLFPDFKVTTNLVFEWCGGGVDKKRIRRILEKKYKRVGVHQWTYYE</sequence>
<reference evidence="2" key="1">
    <citation type="submission" date="2021-05" db="EMBL/GenBank/DDBJ databases">
        <title>Novel Bacillus species.</title>
        <authorList>
            <person name="Liu G."/>
        </authorList>
    </citation>
    <scope>NUCLEOTIDE SEQUENCE</scope>
    <source>
        <strain evidence="2">FJAT-50051</strain>
    </source>
</reference>
<dbReference type="AlphaFoldDB" id="A0A942T8N1"/>
<name>A0A942T8N1_9BACI</name>
<organism evidence="2">
    <name type="scientific">Neobacillus citreus</name>
    <dbReference type="NCBI Taxonomy" id="2833578"/>
    <lineage>
        <taxon>Bacteria</taxon>
        <taxon>Bacillati</taxon>
        <taxon>Bacillota</taxon>
        <taxon>Bacilli</taxon>
        <taxon>Bacillales</taxon>
        <taxon>Bacillaceae</taxon>
        <taxon>Neobacillus</taxon>
    </lineage>
</organism>
<dbReference type="Pfam" id="PF08378">
    <property type="entry name" value="NERD"/>
    <property type="match status" value="1"/>
</dbReference>